<dbReference type="WBParaSite" id="Hba_16694">
    <property type="protein sequence ID" value="Hba_16694"/>
    <property type="gene ID" value="Hba_16694"/>
</dbReference>
<evidence type="ECO:0000313" key="2">
    <source>
        <dbReference type="Proteomes" id="UP000095283"/>
    </source>
</evidence>
<keyword evidence="1" id="KW-0812">Transmembrane</keyword>
<keyword evidence="1" id="KW-0472">Membrane</keyword>
<dbReference type="AlphaFoldDB" id="A0A1I7XG96"/>
<keyword evidence="1" id="KW-1133">Transmembrane helix</keyword>
<evidence type="ECO:0000313" key="3">
    <source>
        <dbReference type="WBParaSite" id="Hba_16694"/>
    </source>
</evidence>
<sequence>MSGSVARLGTGELRVFLRSASIITFPEFLFVSTAKSTIHYLLIKRH</sequence>
<organism evidence="2 3">
    <name type="scientific">Heterorhabditis bacteriophora</name>
    <name type="common">Entomopathogenic nematode worm</name>
    <dbReference type="NCBI Taxonomy" id="37862"/>
    <lineage>
        <taxon>Eukaryota</taxon>
        <taxon>Metazoa</taxon>
        <taxon>Ecdysozoa</taxon>
        <taxon>Nematoda</taxon>
        <taxon>Chromadorea</taxon>
        <taxon>Rhabditida</taxon>
        <taxon>Rhabditina</taxon>
        <taxon>Rhabditomorpha</taxon>
        <taxon>Strongyloidea</taxon>
        <taxon>Heterorhabditidae</taxon>
        <taxon>Heterorhabditis</taxon>
    </lineage>
</organism>
<proteinExistence type="predicted"/>
<dbReference type="Proteomes" id="UP000095283">
    <property type="component" value="Unplaced"/>
</dbReference>
<evidence type="ECO:0000256" key="1">
    <source>
        <dbReference type="SAM" id="Phobius"/>
    </source>
</evidence>
<accession>A0A1I7XG96</accession>
<feature type="transmembrane region" description="Helical" evidence="1">
    <location>
        <begin position="20"/>
        <end position="43"/>
    </location>
</feature>
<reference evidence="3" key="1">
    <citation type="submission" date="2016-11" db="UniProtKB">
        <authorList>
            <consortium name="WormBaseParasite"/>
        </authorList>
    </citation>
    <scope>IDENTIFICATION</scope>
</reference>
<protein>
    <submittedName>
        <fullName evidence="3">Uncharacterized protein</fullName>
    </submittedName>
</protein>
<name>A0A1I7XG96_HETBA</name>
<keyword evidence="2" id="KW-1185">Reference proteome</keyword>